<dbReference type="Gene3D" id="4.10.240.10">
    <property type="entry name" value="Zn(2)-C6 fungal-type DNA-binding domain"/>
    <property type="match status" value="1"/>
</dbReference>
<name>B8MEF4_TALSN</name>
<dbReference type="EMBL" id="EQ962656">
    <property type="protein sequence ID" value="EED16581.1"/>
    <property type="molecule type" value="Genomic_DNA"/>
</dbReference>
<dbReference type="InterPro" id="IPR050797">
    <property type="entry name" value="Carb_Metab_Trans_Reg"/>
</dbReference>
<dbReference type="STRING" id="441959.B8MEF4"/>
<dbReference type="HOGENOM" id="CLU_006632_3_0_1"/>
<keyword evidence="5" id="KW-0539">Nucleus</keyword>
<dbReference type="RefSeq" id="XP_002483815.1">
    <property type="nucleotide sequence ID" value="XM_002483770.1"/>
</dbReference>
<dbReference type="InterPro" id="IPR007219">
    <property type="entry name" value="XnlR_reg_dom"/>
</dbReference>
<dbReference type="PANTHER" id="PTHR31668">
    <property type="entry name" value="GLUCOSE TRANSPORT TRANSCRIPTION REGULATOR RGT1-RELATED-RELATED"/>
    <property type="match status" value="1"/>
</dbReference>
<dbReference type="GO" id="GO:0008270">
    <property type="term" value="F:zinc ion binding"/>
    <property type="evidence" value="ECO:0007669"/>
    <property type="project" value="InterPro"/>
</dbReference>
<evidence type="ECO:0000256" key="3">
    <source>
        <dbReference type="ARBA" id="ARBA00023125"/>
    </source>
</evidence>
<dbReference type="InParanoid" id="B8MEF4"/>
<dbReference type="GO" id="GO:0006351">
    <property type="term" value="P:DNA-templated transcription"/>
    <property type="evidence" value="ECO:0007669"/>
    <property type="project" value="InterPro"/>
</dbReference>
<dbReference type="SUPFAM" id="SSF57701">
    <property type="entry name" value="Zn2/Cys6 DNA-binding domain"/>
    <property type="match status" value="1"/>
</dbReference>
<dbReference type="GO" id="GO:0000981">
    <property type="term" value="F:DNA-binding transcription factor activity, RNA polymerase II-specific"/>
    <property type="evidence" value="ECO:0007669"/>
    <property type="project" value="InterPro"/>
</dbReference>
<dbReference type="OrthoDB" id="4222801at2759"/>
<dbReference type="PROSITE" id="PS50048">
    <property type="entry name" value="ZN2_CY6_FUNGAL_2"/>
    <property type="match status" value="1"/>
</dbReference>
<evidence type="ECO:0000259" key="7">
    <source>
        <dbReference type="PROSITE" id="PS50048"/>
    </source>
</evidence>
<keyword evidence="1" id="KW-0479">Metal-binding</keyword>
<dbReference type="VEuPathDB" id="FungiDB:TSTA_016580"/>
<protein>
    <recommendedName>
        <fullName evidence="7">Zn(2)-C6 fungal-type domain-containing protein</fullName>
    </recommendedName>
</protein>
<dbReference type="GeneID" id="8103631"/>
<keyword evidence="3" id="KW-0238">DNA-binding</keyword>
<evidence type="ECO:0000256" key="5">
    <source>
        <dbReference type="ARBA" id="ARBA00023242"/>
    </source>
</evidence>
<dbReference type="eggNOG" id="ENOG502SJFF">
    <property type="taxonomic scope" value="Eukaryota"/>
</dbReference>
<dbReference type="InterPro" id="IPR036864">
    <property type="entry name" value="Zn2-C6_fun-type_DNA-bd_sf"/>
</dbReference>
<feature type="region of interest" description="Disordered" evidence="6">
    <location>
        <begin position="238"/>
        <end position="265"/>
    </location>
</feature>
<sequence length="702" mass="79360">MDIYRSPRTGQSIDNTIGPRKYMSKGRRACDFCRSRKSACQIEVAPPCRMCRAHGQRCEFTDRVVRKRRRVVQPGEGDRVAAWQQAPRSSDTDLLWPQSLDFLSMSMPESTFPQVSSNSDDRGMLGVGLNQESSNQLHAAFLSGTENADQFTLDDLMLGIYEGRTPSDVYQGTGDGHNSLDHALLTPQICGLTGDMDPYVLRHYRFNDKSEFAFSKLAIRRVEEGPVPVQFLLSKPELSADSRSQTDLRNESRSSETPSRSDEIVPQEVGERLIELFFRFINPQFPVLSETNKPSPQTSPTHLLAAIYSITQPFTLFDDYLSIELAYSPPSPQTLTNIAWRSFNDEIAEPTILSLQTALILLLQPPKNPLLLESPLKWSLLGLTVSMAQTLGLYLDSSPWNLPAEEIETRKRLSWLVWAVDKWFAFSLGRPSHISRNDWIVTELNASSDVTDHGNESYVTQFSKLTNILDTVLTELYSIRSVSILAKDSQLVISTARPIMQTLDEWHKTFSQIEIRGDSENNAEISNVSASLHIAFHAVRILVFRALLRPFNQPNQEGTSDSQHSDEWLAAQTQIRRSALAEVTSVLNLISSLRQEHYQAFWAPWSKTCFALITNLLLLLSVTANRATGRSLRVADVSDPNGSQQPSPEETVLDEYTECRQLLDRARTIFRLHAKTLDMIRFALLRIDAVFWVGWERVLGYK</sequence>
<dbReference type="GO" id="GO:0001080">
    <property type="term" value="P:nitrogen catabolite activation of transcription from RNA polymerase II promoter"/>
    <property type="evidence" value="ECO:0007669"/>
    <property type="project" value="TreeGrafter"/>
</dbReference>
<dbReference type="Pfam" id="PF04082">
    <property type="entry name" value="Fungal_trans"/>
    <property type="match status" value="1"/>
</dbReference>
<dbReference type="CDD" id="cd12148">
    <property type="entry name" value="fungal_TF_MHR"/>
    <property type="match status" value="1"/>
</dbReference>
<reference evidence="9" key="1">
    <citation type="journal article" date="2015" name="Genome Announc.">
        <title>Genome sequence of the AIDS-associated pathogen Penicillium marneffei (ATCC18224) and its near taxonomic relative Talaromyces stipitatus (ATCC10500).</title>
        <authorList>
            <person name="Nierman W.C."/>
            <person name="Fedorova-Abrams N.D."/>
            <person name="Andrianopoulos A."/>
        </authorList>
    </citation>
    <scope>NUCLEOTIDE SEQUENCE [LARGE SCALE GENOMIC DNA]</scope>
    <source>
        <strain evidence="9">ATCC 10500 / CBS 375.48 / QM 6759 / NRRL 1006</strain>
    </source>
</reference>
<dbReference type="PROSITE" id="PS00463">
    <property type="entry name" value="ZN2_CY6_FUNGAL_1"/>
    <property type="match status" value="1"/>
</dbReference>
<dbReference type="PANTHER" id="PTHR31668:SF4">
    <property type="entry name" value="TRANSCRIPTIONAL ACTIVATOR PROTEIN DAL81"/>
    <property type="match status" value="1"/>
</dbReference>
<accession>B8MEF4</accession>
<evidence type="ECO:0000256" key="2">
    <source>
        <dbReference type="ARBA" id="ARBA00023015"/>
    </source>
</evidence>
<organism evidence="8 9">
    <name type="scientific">Talaromyces stipitatus (strain ATCC 10500 / CBS 375.48 / QM 6759 / NRRL 1006)</name>
    <name type="common">Penicillium stipitatum</name>
    <dbReference type="NCBI Taxonomy" id="441959"/>
    <lineage>
        <taxon>Eukaryota</taxon>
        <taxon>Fungi</taxon>
        <taxon>Dikarya</taxon>
        <taxon>Ascomycota</taxon>
        <taxon>Pezizomycotina</taxon>
        <taxon>Eurotiomycetes</taxon>
        <taxon>Eurotiomycetidae</taxon>
        <taxon>Eurotiales</taxon>
        <taxon>Trichocomaceae</taxon>
        <taxon>Talaromyces</taxon>
        <taxon>Talaromyces sect. Talaromyces</taxon>
    </lineage>
</organism>
<keyword evidence="9" id="KW-1185">Reference proteome</keyword>
<keyword evidence="2" id="KW-0805">Transcription regulation</keyword>
<gene>
    <name evidence="8" type="ORF">TSTA_016580</name>
</gene>
<keyword evidence="4" id="KW-0804">Transcription</keyword>
<dbReference type="SMART" id="SM00906">
    <property type="entry name" value="Fungal_trans"/>
    <property type="match status" value="1"/>
</dbReference>
<dbReference type="AlphaFoldDB" id="B8MEF4"/>
<evidence type="ECO:0000256" key="6">
    <source>
        <dbReference type="SAM" id="MobiDB-lite"/>
    </source>
</evidence>
<dbReference type="PhylomeDB" id="B8MEF4"/>
<feature type="domain" description="Zn(2)-C6 fungal-type" evidence="7">
    <location>
        <begin position="29"/>
        <end position="60"/>
    </location>
</feature>
<evidence type="ECO:0000313" key="8">
    <source>
        <dbReference type="EMBL" id="EED16581.1"/>
    </source>
</evidence>
<evidence type="ECO:0000256" key="1">
    <source>
        <dbReference type="ARBA" id="ARBA00022723"/>
    </source>
</evidence>
<dbReference type="Proteomes" id="UP000001745">
    <property type="component" value="Unassembled WGS sequence"/>
</dbReference>
<dbReference type="InterPro" id="IPR001138">
    <property type="entry name" value="Zn2Cys6_DnaBD"/>
</dbReference>
<dbReference type="GO" id="GO:0005634">
    <property type="term" value="C:nucleus"/>
    <property type="evidence" value="ECO:0007669"/>
    <property type="project" value="TreeGrafter"/>
</dbReference>
<proteinExistence type="predicted"/>
<evidence type="ECO:0000313" key="9">
    <source>
        <dbReference type="Proteomes" id="UP000001745"/>
    </source>
</evidence>
<evidence type="ECO:0000256" key="4">
    <source>
        <dbReference type="ARBA" id="ARBA00023163"/>
    </source>
</evidence>
<dbReference type="CDD" id="cd00067">
    <property type="entry name" value="GAL4"/>
    <property type="match status" value="1"/>
</dbReference>
<dbReference type="GO" id="GO:0003677">
    <property type="term" value="F:DNA binding"/>
    <property type="evidence" value="ECO:0007669"/>
    <property type="project" value="UniProtKB-KW"/>
</dbReference>
<dbReference type="SMART" id="SM00066">
    <property type="entry name" value="GAL4"/>
    <property type="match status" value="1"/>
</dbReference>
<dbReference type="OMA" id="RIDSIFW"/>